<gene>
    <name evidence="4" type="ORF">AVDCRST_MAG49-4707</name>
</gene>
<dbReference type="SUPFAM" id="SSF55811">
    <property type="entry name" value="Nudix"/>
    <property type="match status" value="1"/>
</dbReference>
<feature type="domain" description="Nudix hydrolase" evidence="3">
    <location>
        <begin position="5"/>
        <end position="139"/>
    </location>
</feature>
<keyword evidence="2" id="KW-0378">Hydrolase</keyword>
<comment type="cofactor">
    <cofactor evidence="1">
        <name>Mg(2+)</name>
        <dbReference type="ChEBI" id="CHEBI:18420"/>
    </cofactor>
</comment>
<evidence type="ECO:0000256" key="2">
    <source>
        <dbReference type="ARBA" id="ARBA00022801"/>
    </source>
</evidence>
<protein>
    <recommendedName>
        <fullName evidence="3">Nudix hydrolase domain-containing protein</fullName>
    </recommendedName>
</protein>
<dbReference type="InterPro" id="IPR000086">
    <property type="entry name" value="NUDIX_hydrolase_dom"/>
</dbReference>
<dbReference type="PANTHER" id="PTHR43046">
    <property type="entry name" value="GDP-MANNOSE MANNOSYL HYDROLASE"/>
    <property type="match status" value="1"/>
</dbReference>
<sequence length="148" mass="15775">MAGGRYVVNVEAVIARRGRYLMTVRGDGEPHAAGTLSVPGGKVEGGADGDDVLEATLRREVAEEVGLTVGDELVYLESKAFVADDGTPVVDVVFLCRLLADDPVRAAPDEVGAFRWMTAAEVAADPAAPPWTRRSIALAERRRAELGW</sequence>
<dbReference type="PROSITE" id="PS51462">
    <property type="entry name" value="NUDIX"/>
    <property type="match status" value="1"/>
</dbReference>
<name>A0A6J4VIX0_9BACT</name>
<proteinExistence type="predicted"/>
<evidence type="ECO:0000256" key="1">
    <source>
        <dbReference type="ARBA" id="ARBA00001946"/>
    </source>
</evidence>
<dbReference type="Pfam" id="PF00293">
    <property type="entry name" value="NUDIX"/>
    <property type="match status" value="1"/>
</dbReference>
<reference evidence="4" key="1">
    <citation type="submission" date="2020-02" db="EMBL/GenBank/DDBJ databases">
        <authorList>
            <person name="Meier V. D."/>
        </authorList>
    </citation>
    <scope>NUCLEOTIDE SEQUENCE</scope>
    <source>
        <strain evidence="4">AVDCRST_MAG49</strain>
    </source>
</reference>
<dbReference type="PANTHER" id="PTHR43046:SF14">
    <property type="entry name" value="MUTT_NUDIX FAMILY PROTEIN"/>
    <property type="match status" value="1"/>
</dbReference>
<accession>A0A6J4VIX0</accession>
<evidence type="ECO:0000313" key="4">
    <source>
        <dbReference type="EMBL" id="CAA9580469.1"/>
    </source>
</evidence>
<dbReference type="GO" id="GO:0016787">
    <property type="term" value="F:hydrolase activity"/>
    <property type="evidence" value="ECO:0007669"/>
    <property type="project" value="UniProtKB-KW"/>
</dbReference>
<dbReference type="EMBL" id="CADCWG010000332">
    <property type="protein sequence ID" value="CAA9580469.1"/>
    <property type="molecule type" value="Genomic_DNA"/>
</dbReference>
<dbReference type="InterPro" id="IPR015797">
    <property type="entry name" value="NUDIX_hydrolase-like_dom_sf"/>
</dbReference>
<dbReference type="Gene3D" id="3.90.79.10">
    <property type="entry name" value="Nucleoside Triphosphate Pyrophosphohydrolase"/>
    <property type="match status" value="1"/>
</dbReference>
<organism evidence="4">
    <name type="scientific">uncultured Thermomicrobiales bacterium</name>
    <dbReference type="NCBI Taxonomy" id="1645740"/>
    <lineage>
        <taxon>Bacteria</taxon>
        <taxon>Pseudomonadati</taxon>
        <taxon>Thermomicrobiota</taxon>
        <taxon>Thermomicrobia</taxon>
        <taxon>Thermomicrobiales</taxon>
        <taxon>environmental samples</taxon>
    </lineage>
</organism>
<dbReference type="CDD" id="cd02883">
    <property type="entry name" value="NUDIX_Hydrolase"/>
    <property type="match status" value="1"/>
</dbReference>
<dbReference type="AlphaFoldDB" id="A0A6J4VIX0"/>
<evidence type="ECO:0000259" key="3">
    <source>
        <dbReference type="PROSITE" id="PS51462"/>
    </source>
</evidence>